<reference evidence="1 2" key="1">
    <citation type="submission" date="2020-04" db="EMBL/GenBank/DDBJ databases">
        <title>Perkinsus olseni comparative genomics.</title>
        <authorList>
            <person name="Bogema D.R."/>
        </authorList>
    </citation>
    <scope>NUCLEOTIDE SEQUENCE [LARGE SCALE GENOMIC DNA]</scope>
    <source>
        <strain evidence="1 2">ATCC PRA-207</strain>
    </source>
</reference>
<name>A0A7J6RVM2_PEROL</name>
<proteinExistence type="predicted"/>
<dbReference type="EMBL" id="JABANO010023010">
    <property type="protein sequence ID" value="KAF4724222.1"/>
    <property type="molecule type" value="Genomic_DNA"/>
</dbReference>
<dbReference type="AlphaFoldDB" id="A0A7J6RVM2"/>
<feature type="non-terminal residue" evidence="1">
    <location>
        <position position="110"/>
    </location>
</feature>
<evidence type="ECO:0000313" key="2">
    <source>
        <dbReference type="Proteomes" id="UP000553632"/>
    </source>
</evidence>
<gene>
    <name evidence="1" type="ORF">FOZ63_023763</name>
</gene>
<protein>
    <submittedName>
        <fullName evidence="1">Uncharacterized protein</fullName>
    </submittedName>
</protein>
<keyword evidence="2" id="KW-1185">Reference proteome</keyword>
<evidence type="ECO:0000313" key="1">
    <source>
        <dbReference type="EMBL" id="KAF4724222.1"/>
    </source>
</evidence>
<sequence>RSNWLINLIPLLRQLLLLRTPRLQTAAAATVMQLLLLLRLLLPSRPVSTLVMWRRRLVRLVLQQQQQLRGPVPVRSLPSHHPSRQLPLVWLQRALRLTRPKDLLVRPLVG</sequence>
<organism evidence="1 2">
    <name type="scientific">Perkinsus olseni</name>
    <name type="common">Perkinsus atlanticus</name>
    <dbReference type="NCBI Taxonomy" id="32597"/>
    <lineage>
        <taxon>Eukaryota</taxon>
        <taxon>Sar</taxon>
        <taxon>Alveolata</taxon>
        <taxon>Perkinsozoa</taxon>
        <taxon>Perkinsea</taxon>
        <taxon>Perkinsida</taxon>
        <taxon>Perkinsidae</taxon>
        <taxon>Perkinsus</taxon>
    </lineage>
</organism>
<feature type="non-terminal residue" evidence="1">
    <location>
        <position position="1"/>
    </location>
</feature>
<comment type="caution">
    <text evidence="1">The sequence shown here is derived from an EMBL/GenBank/DDBJ whole genome shotgun (WGS) entry which is preliminary data.</text>
</comment>
<accession>A0A7J6RVM2</accession>
<dbReference type="Proteomes" id="UP000553632">
    <property type="component" value="Unassembled WGS sequence"/>
</dbReference>